<evidence type="ECO:0000256" key="1">
    <source>
        <dbReference type="SAM" id="MobiDB-lite"/>
    </source>
</evidence>
<feature type="region of interest" description="Disordered" evidence="1">
    <location>
        <begin position="163"/>
        <end position="251"/>
    </location>
</feature>
<accession>A0A562R967</accession>
<feature type="compositionally biased region" description="Pro residues" evidence="1">
    <location>
        <begin position="213"/>
        <end position="224"/>
    </location>
</feature>
<evidence type="ECO:0000313" key="3">
    <source>
        <dbReference type="EMBL" id="TWI65114.1"/>
    </source>
</evidence>
<feature type="compositionally biased region" description="Pro residues" evidence="1">
    <location>
        <begin position="197"/>
        <end position="206"/>
    </location>
</feature>
<name>A0A562R967_9BURK</name>
<keyword evidence="2" id="KW-0472">Membrane</keyword>
<evidence type="ECO:0000313" key="4">
    <source>
        <dbReference type="Proteomes" id="UP000318431"/>
    </source>
</evidence>
<sequence>MARTANLTRSGRRGCAVVGAGGFTYVGLIILVAIVALVAATTLRVGVTLQRAQAERDLLQIGEQFSNALKSYAAATPAGQPQQPNTLQDLLKDPRFPGTRRHLRKIFVDPMTGRAEWGVIYIAENKGVLGIHSLSAAPPIKISNFPQRFLSFDNRKKISDWVFTPDGREPRPPALVKPGQSTPSPAGPGGATLVPSPIAPAVPPKPAENAAPAEPPAPETPQEPEPAANPAHPDASESAGPVEQPVSATAE</sequence>
<feature type="transmembrane region" description="Helical" evidence="2">
    <location>
        <begin position="20"/>
        <end position="43"/>
    </location>
</feature>
<reference evidence="3 4" key="1">
    <citation type="journal article" date="2015" name="Stand. Genomic Sci.">
        <title>Genomic Encyclopedia of Bacterial and Archaeal Type Strains, Phase III: the genomes of soil and plant-associated and newly described type strains.</title>
        <authorList>
            <person name="Whitman W.B."/>
            <person name="Woyke T."/>
            <person name="Klenk H.P."/>
            <person name="Zhou Y."/>
            <person name="Lilburn T.G."/>
            <person name="Beck B.J."/>
            <person name="De Vos P."/>
            <person name="Vandamme P."/>
            <person name="Eisen J.A."/>
            <person name="Garrity G."/>
            <person name="Hugenholtz P."/>
            <person name="Kyrpides N.C."/>
        </authorList>
    </citation>
    <scope>NUCLEOTIDE SEQUENCE [LARGE SCALE GENOMIC DNA]</scope>
    <source>
        <strain evidence="3 4">CGMCC 1.10822</strain>
    </source>
</reference>
<keyword evidence="2" id="KW-1133">Transmembrane helix</keyword>
<gene>
    <name evidence="3" type="ORF">IP91_02520</name>
</gene>
<comment type="caution">
    <text evidence="3">The sequence shown here is derived from an EMBL/GenBank/DDBJ whole genome shotgun (WGS) entry which is preliminary data.</text>
</comment>
<dbReference type="EMBL" id="VLLB01000004">
    <property type="protein sequence ID" value="TWI65114.1"/>
    <property type="molecule type" value="Genomic_DNA"/>
</dbReference>
<dbReference type="AlphaFoldDB" id="A0A562R967"/>
<evidence type="ECO:0000256" key="2">
    <source>
        <dbReference type="SAM" id="Phobius"/>
    </source>
</evidence>
<protein>
    <submittedName>
        <fullName evidence="3">Type II secretory pathway pseudopilin PulG</fullName>
    </submittedName>
</protein>
<keyword evidence="4" id="KW-1185">Reference proteome</keyword>
<proteinExistence type="predicted"/>
<keyword evidence="2" id="KW-0812">Transmembrane</keyword>
<organism evidence="3 4">
    <name type="scientific">Pseudoduganella lurida</name>
    <dbReference type="NCBI Taxonomy" id="1036180"/>
    <lineage>
        <taxon>Bacteria</taxon>
        <taxon>Pseudomonadati</taxon>
        <taxon>Pseudomonadota</taxon>
        <taxon>Betaproteobacteria</taxon>
        <taxon>Burkholderiales</taxon>
        <taxon>Oxalobacteraceae</taxon>
        <taxon>Telluria group</taxon>
        <taxon>Pseudoduganella</taxon>
    </lineage>
</organism>
<dbReference type="Proteomes" id="UP000318431">
    <property type="component" value="Unassembled WGS sequence"/>
</dbReference>